<dbReference type="Proteomes" id="UP000005446">
    <property type="component" value="Unassembled WGS sequence"/>
</dbReference>
<organism evidence="1 2">
    <name type="scientific">Glarea lozoyensis (strain ATCC 74030 / MF5533)</name>
    <dbReference type="NCBI Taxonomy" id="1104152"/>
    <lineage>
        <taxon>Eukaryota</taxon>
        <taxon>Fungi</taxon>
        <taxon>Dikarya</taxon>
        <taxon>Ascomycota</taxon>
        <taxon>Pezizomycotina</taxon>
        <taxon>Leotiomycetes</taxon>
        <taxon>Helotiales</taxon>
        <taxon>Helotiaceae</taxon>
        <taxon>Glarea</taxon>
    </lineage>
</organism>
<keyword evidence="2" id="KW-1185">Reference proteome</keyword>
<gene>
    <name evidence="1" type="ORF">M7I_3770</name>
</gene>
<name>H0EMD5_GLAL7</name>
<evidence type="ECO:0000313" key="2">
    <source>
        <dbReference type="Proteomes" id="UP000005446"/>
    </source>
</evidence>
<sequence length="147" mass="15919">MILPKCHGGNQFNLKLLNKHRYSAAPPMFISSATISRRDDTWPVPKCLKTGPGYCTIYIATSDDDVPDYRGAALFDNNCNLLQAVKGSKTTPKLTLKGVCRDIPKEVLHSRASLLEKGGSGGIIQGLTLTRNQLGGPNQTTYEVIGS</sequence>
<dbReference type="HOGENOM" id="CLU_1768256_0_0_1"/>
<dbReference type="AlphaFoldDB" id="H0EMD5"/>
<reference evidence="1 2" key="1">
    <citation type="journal article" date="2012" name="Eukaryot. Cell">
        <title>Genome sequence of the fungus Glarea lozoyensis: the first genome sequence of a species from the Helotiaceae family.</title>
        <authorList>
            <person name="Youssar L."/>
            <person name="Gruening B.A."/>
            <person name="Erxleben A."/>
            <person name="Guenther S."/>
            <person name="Huettel W."/>
        </authorList>
    </citation>
    <scope>NUCLEOTIDE SEQUENCE [LARGE SCALE GENOMIC DNA]</scope>
    <source>
        <strain evidence="2">ATCC 74030 / MF5533</strain>
    </source>
</reference>
<comment type="caution">
    <text evidence="1">The sequence shown here is derived from an EMBL/GenBank/DDBJ whole genome shotgun (WGS) entry which is preliminary data.</text>
</comment>
<accession>H0EMD5</accession>
<proteinExistence type="predicted"/>
<dbReference type="OrthoDB" id="10321583at2759"/>
<dbReference type="InParanoid" id="H0EMD5"/>
<protein>
    <submittedName>
        <fullName evidence="1">Uncharacterized protein</fullName>
    </submittedName>
</protein>
<dbReference type="EMBL" id="AGUE01000089">
    <property type="protein sequence ID" value="EHL00275.1"/>
    <property type="molecule type" value="Genomic_DNA"/>
</dbReference>
<evidence type="ECO:0000313" key="1">
    <source>
        <dbReference type="EMBL" id="EHL00275.1"/>
    </source>
</evidence>